<dbReference type="Proteomes" id="UP000536773">
    <property type="component" value="Unassembled WGS sequence"/>
</dbReference>
<dbReference type="EMBL" id="JABBJH010000005">
    <property type="protein sequence ID" value="NMK38738.1"/>
    <property type="molecule type" value="Genomic_DNA"/>
</dbReference>
<dbReference type="Pfam" id="PF09820">
    <property type="entry name" value="AAA-ATPase_like"/>
    <property type="match status" value="1"/>
</dbReference>
<name>A0A848EQ53_MEGEL</name>
<accession>A0A848EQ53</accession>
<dbReference type="InterPro" id="IPR018631">
    <property type="entry name" value="AAA-ATPase-like_dom"/>
</dbReference>
<dbReference type="Pfam" id="PF08011">
    <property type="entry name" value="PDDEXK_9"/>
    <property type="match status" value="1"/>
</dbReference>
<proteinExistence type="predicted"/>
<reference evidence="2 3" key="1">
    <citation type="submission" date="2020-04" db="EMBL/GenBank/DDBJ databases">
        <authorList>
            <person name="Hitch T.C.A."/>
            <person name="Wylensek D."/>
            <person name="Clavel T."/>
        </authorList>
    </citation>
    <scope>NUCLEOTIDE SEQUENCE [LARGE SCALE GENOMIC DNA]</scope>
    <source>
        <strain evidence="2 3">WCA-386-APC-2A</strain>
    </source>
</reference>
<dbReference type="PANTHER" id="PTHR34825:SF1">
    <property type="entry name" value="AAA-ATPASE-LIKE DOMAIN-CONTAINING PROTEIN"/>
    <property type="match status" value="1"/>
</dbReference>
<evidence type="ECO:0000313" key="3">
    <source>
        <dbReference type="Proteomes" id="UP000536773"/>
    </source>
</evidence>
<dbReference type="Gene3D" id="3.40.50.300">
    <property type="entry name" value="P-loop containing nucleotide triphosphate hydrolases"/>
    <property type="match status" value="1"/>
</dbReference>
<dbReference type="RefSeq" id="WP_169013366.1">
    <property type="nucleotide sequence ID" value="NZ_JABBJH010000005.1"/>
</dbReference>
<feature type="domain" description="AAA-ATPase-like" evidence="1">
    <location>
        <begin position="5"/>
        <end position="234"/>
    </location>
</feature>
<comment type="caution">
    <text evidence="2">The sequence shown here is derived from an EMBL/GenBank/DDBJ whole genome shotgun (WGS) entry which is preliminary data.</text>
</comment>
<protein>
    <submittedName>
        <fullName evidence="2">AAA family ATPase</fullName>
    </submittedName>
</protein>
<evidence type="ECO:0000259" key="1">
    <source>
        <dbReference type="Pfam" id="PF09820"/>
    </source>
</evidence>
<evidence type="ECO:0000313" key="2">
    <source>
        <dbReference type="EMBL" id="NMK38738.1"/>
    </source>
</evidence>
<dbReference type="SUPFAM" id="SSF52540">
    <property type="entry name" value="P-loop containing nucleoside triphosphate hydrolases"/>
    <property type="match status" value="1"/>
</dbReference>
<dbReference type="InterPro" id="IPR012547">
    <property type="entry name" value="PDDEXK_9"/>
</dbReference>
<organism evidence="2 3">
    <name type="scientific">Megasphaera elsdenii</name>
    <dbReference type="NCBI Taxonomy" id="907"/>
    <lineage>
        <taxon>Bacteria</taxon>
        <taxon>Bacillati</taxon>
        <taxon>Bacillota</taxon>
        <taxon>Negativicutes</taxon>
        <taxon>Veillonellales</taxon>
        <taxon>Veillonellaceae</taxon>
        <taxon>Megasphaera</taxon>
    </lineage>
</organism>
<dbReference type="AlphaFoldDB" id="A0A848EQ53"/>
<sequence length="558" mass="64479">MWKMPIGIDDFAKIRDEHYYFVDKTDFIRQLIDEHSAVTLITRPRRFGKTLTMSMLEWFFSIEKEAQSRHLFDGLAIERAGDAYMAQRGQYPVIFLSLKDIKNPSWTSWERMLSFVRLYFSRFFSKYRYLCQDEAIDVNWKRLFQHVVDGVATEDELALSLSNLMAMMQQYYGKKVILLVDEYDAPIQQAWESGYYTGCIGFMRQFLSSALKTNDALKFAVLTGVTRISKESIFSGLNNLDVCSVLRDRYADVFGFTEAEIQKLLEAVHHSEKLPELKRWYDGYHIGRREIYNPWSVVNYVANDCQARPYWVRTSGNGILQHLLSHVDELRIQTVQNLLNGKSIRVTLDDSLVYSEIDRDPGALFNLLLTTGYLTVDQVLSLSDDRYALRIPNEEIRKLYSTEILNSLGKDVTKNTFDDLFDYLLNGEAENFALQLQQILKAVVSVYDAANKESFYHGFVLGMTALFLGKDYAVESNRESGYGRFDLAIFPKEANRVGVIMEFKVAASEGEMEDKAKEALQQIEDREYITEFQKRGIKEVWKYGIAFCGKKIVVGRSS</sequence>
<dbReference type="InterPro" id="IPR027417">
    <property type="entry name" value="P-loop_NTPase"/>
</dbReference>
<gene>
    <name evidence="2" type="ORF">HG933_05010</name>
</gene>
<dbReference type="PANTHER" id="PTHR34825">
    <property type="entry name" value="CONSERVED PROTEIN, WITH A WEAK D-GALACTARATE DEHYDRATASE/ALTRONATE HYDROLASE DOMAIN"/>
    <property type="match status" value="1"/>
</dbReference>